<accession>A0ABV2TFN7</accession>
<dbReference type="RefSeq" id="WP_354664027.1">
    <property type="nucleotide sequence ID" value="NZ_JBEXAC010000004.1"/>
</dbReference>
<dbReference type="Proteomes" id="UP001549749">
    <property type="component" value="Unassembled WGS sequence"/>
</dbReference>
<evidence type="ECO:0000259" key="2">
    <source>
        <dbReference type="Pfam" id="PF20862"/>
    </source>
</evidence>
<feature type="domain" description="DUF6843" evidence="2">
    <location>
        <begin position="37"/>
        <end position="105"/>
    </location>
</feature>
<keyword evidence="1" id="KW-0812">Transmembrane</keyword>
<evidence type="ECO:0000313" key="4">
    <source>
        <dbReference type="Proteomes" id="UP001549749"/>
    </source>
</evidence>
<keyword evidence="4" id="KW-1185">Reference proteome</keyword>
<sequence length="154" mass="17439">MKSKFFLLKDSYKIPLILTGVVLLFTTAILMTTYCEKRADIYLLPEGFNGTATVFFNEPAGAPENRSGEKRTFKIPASGTLHTQSNYKKKWNNYYYVKSDGSLRQLMYGDARMAGGVSYRGDFDSAWVQEMNVSELDTNGKKLTVATIIVKRNY</sequence>
<feature type="transmembrane region" description="Helical" evidence="1">
    <location>
        <begin position="12"/>
        <end position="34"/>
    </location>
</feature>
<evidence type="ECO:0000313" key="3">
    <source>
        <dbReference type="EMBL" id="MET7001455.1"/>
    </source>
</evidence>
<protein>
    <recommendedName>
        <fullName evidence="2">DUF6843 domain-containing protein</fullName>
    </recommendedName>
</protein>
<keyword evidence="1" id="KW-1133">Transmembrane helix</keyword>
<proteinExistence type="predicted"/>
<dbReference type="InterPro" id="IPR049293">
    <property type="entry name" value="DUF6843"/>
</dbReference>
<dbReference type="Pfam" id="PF20862">
    <property type="entry name" value="DUF6843"/>
    <property type="match status" value="1"/>
</dbReference>
<dbReference type="EMBL" id="JBEXAC010000004">
    <property type="protein sequence ID" value="MET7001455.1"/>
    <property type="molecule type" value="Genomic_DNA"/>
</dbReference>
<evidence type="ECO:0000256" key="1">
    <source>
        <dbReference type="SAM" id="Phobius"/>
    </source>
</evidence>
<reference evidence="3 4" key="1">
    <citation type="submission" date="2024-06" db="EMBL/GenBank/DDBJ databases">
        <title>Chitinophaga defluvii sp. nov., isolated from municipal sewage.</title>
        <authorList>
            <person name="Zhang L."/>
        </authorList>
    </citation>
    <scope>NUCLEOTIDE SEQUENCE [LARGE SCALE GENOMIC DNA]</scope>
    <source>
        <strain evidence="3 4">H8</strain>
    </source>
</reference>
<organism evidence="3 4">
    <name type="scientific">Chitinophaga defluvii</name>
    <dbReference type="NCBI Taxonomy" id="3163343"/>
    <lineage>
        <taxon>Bacteria</taxon>
        <taxon>Pseudomonadati</taxon>
        <taxon>Bacteroidota</taxon>
        <taxon>Chitinophagia</taxon>
        <taxon>Chitinophagales</taxon>
        <taxon>Chitinophagaceae</taxon>
        <taxon>Chitinophaga</taxon>
    </lineage>
</organism>
<comment type="caution">
    <text evidence="3">The sequence shown here is derived from an EMBL/GenBank/DDBJ whole genome shotgun (WGS) entry which is preliminary data.</text>
</comment>
<gene>
    <name evidence="3" type="ORF">ABR189_29005</name>
</gene>
<name>A0ABV2TFN7_9BACT</name>
<keyword evidence="1" id="KW-0472">Membrane</keyword>